<sequence>MRISTNAVIAAVQTAPTAMPAIAPVGRNIACGLVGVEDLGILVGVMRVADGMAVATIVRLFAASGSEIDPGLRGGRVDCDRVCMNVATDVWEY</sequence>
<comment type="caution">
    <text evidence="1">The sequence shown here is derived from an EMBL/GenBank/DDBJ whole genome shotgun (WGS) entry which is preliminary data.</text>
</comment>
<proteinExistence type="predicted"/>
<gene>
    <name evidence="1" type="ORF">AG0111_0g6496</name>
</gene>
<evidence type="ECO:0000313" key="1">
    <source>
        <dbReference type="EMBL" id="KAB2104738.1"/>
    </source>
</evidence>
<dbReference type="Proteomes" id="UP000293547">
    <property type="component" value="Unassembled WGS sequence"/>
</dbReference>
<accession>A0ACB6FK77</accession>
<keyword evidence="2" id="KW-1185">Reference proteome</keyword>
<organism evidence="1 2">
    <name type="scientific">Alternaria gaisen</name>
    <dbReference type="NCBI Taxonomy" id="167740"/>
    <lineage>
        <taxon>Eukaryota</taxon>
        <taxon>Fungi</taxon>
        <taxon>Dikarya</taxon>
        <taxon>Ascomycota</taxon>
        <taxon>Pezizomycotina</taxon>
        <taxon>Dothideomycetes</taxon>
        <taxon>Pleosporomycetidae</taxon>
        <taxon>Pleosporales</taxon>
        <taxon>Pleosporineae</taxon>
        <taxon>Pleosporaceae</taxon>
        <taxon>Alternaria</taxon>
        <taxon>Alternaria sect. Alternaria</taxon>
    </lineage>
</organism>
<evidence type="ECO:0000313" key="2">
    <source>
        <dbReference type="Proteomes" id="UP000293547"/>
    </source>
</evidence>
<protein>
    <submittedName>
        <fullName evidence="1">Uncharacterized protein</fullName>
    </submittedName>
</protein>
<dbReference type="EMBL" id="PDWZ02000006">
    <property type="protein sequence ID" value="KAB2104738.1"/>
    <property type="molecule type" value="Genomic_DNA"/>
</dbReference>
<reference evidence="1 2" key="1">
    <citation type="journal article" date="2019" name="bioRxiv">
        <title>Genomics, evolutionary history and diagnostics of the Alternaria alternata species group including apple and Asian pear pathotypes.</title>
        <authorList>
            <person name="Armitage A.D."/>
            <person name="Cockerton H.M."/>
            <person name="Sreenivasaprasad S."/>
            <person name="Woodhall J.W."/>
            <person name="Lane C.R."/>
            <person name="Harrison R.J."/>
            <person name="Clarkson J.P."/>
        </authorList>
    </citation>
    <scope>NUCLEOTIDE SEQUENCE [LARGE SCALE GENOMIC DNA]</scope>
    <source>
        <strain evidence="1 2">FERA 650</strain>
    </source>
</reference>
<name>A0ACB6FK77_9PLEO</name>